<dbReference type="Pfam" id="PF00354">
    <property type="entry name" value="Pentaxin"/>
    <property type="match status" value="1"/>
</dbReference>
<dbReference type="PRINTS" id="PR00895">
    <property type="entry name" value="PENTAXIN"/>
</dbReference>
<comment type="caution">
    <text evidence="6">Lacks conserved residue(s) required for the propagation of feature annotation.</text>
</comment>
<comment type="caution">
    <text evidence="9">The sequence shown here is derived from an EMBL/GenBank/DDBJ whole genome shotgun (WGS) entry which is preliminary data.</text>
</comment>
<evidence type="ECO:0000313" key="9">
    <source>
        <dbReference type="EMBL" id="KAK2568486.1"/>
    </source>
</evidence>
<evidence type="ECO:0000256" key="1">
    <source>
        <dbReference type="ARBA" id="ARBA00001913"/>
    </source>
</evidence>
<evidence type="ECO:0000256" key="4">
    <source>
        <dbReference type="ARBA" id="ARBA00023157"/>
    </source>
</evidence>
<dbReference type="PANTHER" id="PTHR19277:SF161">
    <property type="entry name" value="LAMININ G DOMAIN-CONTAINING PROTEIN"/>
    <property type="match status" value="1"/>
</dbReference>
<dbReference type="InterPro" id="IPR001759">
    <property type="entry name" value="PTX_dom"/>
</dbReference>
<keyword evidence="7" id="KW-1133">Transmembrane helix</keyword>
<dbReference type="InterPro" id="IPR013320">
    <property type="entry name" value="ConA-like_dom_sf"/>
</dbReference>
<dbReference type="InterPro" id="IPR051360">
    <property type="entry name" value="Neuronal_Pentraxin_Related"/>
</dbReference>
<evidence type="ECO:0000256" key="5">
    <source>
        <dbReference type="ARBA" id="ARBA00023180"/>
    </source>
</evidence>
<evidence type="ECO:0000256" key="7">
    <source>
        <dbReference type="SAM" id="Phobius"/>
    </source>
</evidence>
<dbReference type="FunFam" id="2.60.120.200:FF:000012">
    <property type="entry name" value="neuronal pentraxin receptor"/>
    <property type="match status" value="1"/>
</dbReference>
<evidence type="ECO:0000256" key="2">
    <source>
        <dbReference type="ARBA" id="ARBA00022723"/>
    </source>
</evidence>
<evidence type="ECO:0000313" key="10">
    <source>
        <dbReference type="Proteomes" id="UP001249851"/>
    </source>
</evidence>
<keyword evidence="7" id="KW-0812">Transmembrane</keyword>
<feature type="transmembrane region" description="Helical" evidence="7">
    <location>
        <begin position="7"/>
        <end position="29"/>
    </location>
</feature>
<organism evidence="9 10">
    <name type="scientific">Acropora cervicornis</name>
    <name type="common">Staghorn coral</name>
    <dbReference type="NCBI Taxonomy" id="6130"/>
    <lineage>
        <taxon>Eukaryota</taxon>
        <taxon>Metazoa</taxon>
        <taxon>Cnidaria</taxon>
        <taxon>Anthozoa</taxon>
        <taxon>Hexacorallia</taxon>
        <taxon>Scleractinia</taxon>
        <taxon>Astrocoeniina</taxon>
        <taxon>Acroporidae</taxon>
        <taxon>Acropora</taxon>
    </lineage>
</organism>
<protein>
    <submittedName>
        <fullName evidence="9">Sushi</fullName>
    </submittedName>
</protein>
<reference evidence="9" key="1">
    <citation type="journal article" date="2023" name="G3 (Bethesda)">
        <title>Whole genome assembly and annotation of the endangered Caribbean coral Acropora cervicornis.</title>
        <authorList>
            <person name="Selwyn J.D."/>
            <person name="Vollmer S.V."/>
        </authorList>
    </citation>
    <scope>NUCLEOTIDE SEQUENCE</scope>
    <source>
        <strain evidence="9">K2</strain>
    </source>
</reference>
<keyword evidence="7" id="KW-0472">Membrane</keyword>
<reference evidence="9" key="2">
    <citation type="journal article" date="2023" name="Science">
        <title>Genomic signatures of disease resistance in endangered staghorn corals.</title>
        <authorList>
            <person name="Vollmer S.V."/>
            <person name="Selwyn J.D."/>
            <person name="Despard B.A."/>
            <person name="Roesel C.L."/>
        </authorList>
    </citation>
    <scope>NUCLEOTIDE SEQUENCE</scope>
    <source>
        <strain evidence="9">K2</strain>
    </source>
</reference>
<evidence type="ECO:0000259" key="8">
    <source>
        <dbReference type="PROSITE" id="PS51828"/>
    </source>
</evidence>
<dbReference type="GO" id="GO:0046872">
    <property type="term" value="F:metal ion binding"/>
    <property type="evidence" value="ECO:0007669"/>
    <property type="project" value="UniProtKB-KW"/>
</dbReference>
<dbReference type="SUPFAM" id="SSF49899">
    <property type="entry name" value="Concanavalin A-like lectins/glucanases"/>
    <property type="match status" value="1"/>
</dbReference>
<name>A0AAD9VBN0_ACRCE</name>
<proteinExistence type="predicted"/>
<keyword evidence="10" id="KW-1185">Reference proteome</keyword>
<comment type="cofactor">
    <cofactor evidence="1">
        <name>Ca(2+)</name>
        <dbReference type="ChEBI" id="CHEBI:29108"/>
    </cofactor>
</comment>
<gene>
    <name evidence="9" type="ORF">P5673_007538</name>
</gene>
<dbReference type="PROSITE" id="PS51828">
    <property type="entry name" value="PTX_2"/>
    <property type="match status" value="1"/>
</dbReference>
<evidence type="ECO:0000256" key="6">
    <source>
        <dbReference type="PROSITE-ProRule" id="PRU01172"/>
    </source>
</evidence>
<accession>A0AAD9VBN0</accession>
<keyword evidence="2" id="KW-0479">Metal-binding</keyword>
<dbReference type="EMBL" id="JARQWQ010000012">
    <property type="protein sequence ID" value="KAK2568486.1"/>
    <property type="molecule type" value="Genomic_DNA"/>
</dbReference>
<keyword evidence="4" id="KW-1015">Disulfide bond</keyword>
<evidence type="ECO:0000256" key="3">
    <source>
        <dbReference type="ARBA" id="ARBA00022837"/>
    </source>
</evidence>
<dbReference type="Proteomes" id="UP001249851">
    <property type="component" value="Unassembled WGS sequence"/>
</dbReference>
<dbReference type="PANTHER" id="PTHR19277">
    <property type="entry name" value="PENTRAXIN"/>
    <property type="match status" value="1"/>
</dbReference>
<dbReference type="AlphaFoldDB" id="A0AAD9VBN0"/>
<keyword evidence="3" id="KW-0106">Calcium</keyword>
<feature type="domain" description="Pentraxin (PTX)" evidence="8">
    <location>
        <begin position="159"/>
        <end position="360"/>
    </location>
</feature>
<sequence length="362" mass="40759">MAKVSKLGWVILQGTDFVMIWASLIFLRFGNPAFLQSSLPSHQSRNFSSGTFTRDVNRQLAVTKLKSFVLDGQVKCGLRCIGEPQCLSYNLAAHPDSDGLYQCDLLATDKYREKAEDLETSDAFHYYSLWSPCQQAPCQSKEICIPDFQLNTFQCVFPAQYSLAFRNHTGTSSYVIIRDLAFRLKAFTLCLWMKTDDREHAGTPFSYSTTWKDNELLLYNYQNFGVYVHGNYRKTNVSATDGRWHDICATWENNAGHWQMFKDGDLIVEGQDFETGHVIPGGGVLVLGQEQDELGGGFDLSQSFRGQMTGVQLWNFVLPRDKIKQLQTSCQNAQGNVLAWSDFIKASSTSEVSIVSMSSCPP</sequence>
<dbReference type="SMART" id="SM00159">
    <property type="entry name" value="PTX"/>
    <property type="match status" value="1"/>
</dbReference>
<dbReference type="Gene3D" id="2.60.120.200">
    <property type="match status" value="1"/>
</dbReference>
<keyword evidence="5" id="KW-0325">Glycoprotein</keyword>